<protein>
    <recommendedName>
        <fullName evidence="1">Reverse transcriptase domain-containing protein</fullName>
    </recommendedName>
</protein>
<reference evidence="2" key="3">
    <citation type="submission" date="2022-06" db="UniProtKB">
        <authorList>
            <consortium name="EnsemblPlants"/>
        </authorList>
    </citation>
    <scope>IDENTIFICATION</scope>
</reference>
<dbReference type="PANTHER" id="PTHR24559:SF444">
    <property type="entry name" value="REVERSE TRANSCRIPTASE DOMAIN-CONTAINING PROTEIN"/>
    <property type="match status" value="1"/>
</dbReference>
<proteinExistence type="predicted"/>
<keyword evidence="3" id="KW-1185">Reference proteome</keyword>
<dbReference type="SUPFAM" id="SSF56672">
    <property type="entry name" value="DNA/RNA polymerases"/>
    <property type="match status" value="1"/>
</dbReference>
<dbReference type="InterPro" id="IPR043502">
    <property type="entry name" value="DNA/RNA_pol_sf"/>
</dbReference>
<sequence length="80" mass="9194">MNKIFGPHPRKFVLVFFDDILIYSKTLEEHMEHIEIVLKLLKENQLCAKLSKCVFAVPQVEYLGHIISAEGVATDPQKIQ</sequence>
<dbReference type="PANTHER" id="PTHR24559">
    <property type="entry name" value="TRANSPOSON TY3-I GAG-POL POLYPROTEIN"/>
    <property type="match status" value="1"/>
</dbReference>
<dbReference type="PROSITE" id="PS50878">
    <property type="entry name" value="RT_POL"/>
    <property type="match status" value="1"/>
</dbReference>
<accession>A0A8R7JZG9</accession>
<dbReference type="Proteomes" id="UP000015106">
    <property type="component" value="Chromosome 1"/>
</dbReference>
<dbReference type="InterPro" id="IPR053134">
    <property type="entry name" value="RNA-dir_DNA_polymerase"/>
</dbReference>
<dbReference type="FunFam" id="3.30.70.270:FF:000003">
    <property type="entry name" value="Transposon Ty3-G Gag-Pol polyprotein"/>
    <property type="match status" value="1"/>
</dbReference>
<dbReference type="Gramene" id="TuG1812G0100002286.01.T01">
    <property type="protein sequence ID" value="TuG1812G0100002286.01.T01.cds472995"/>
    <property type="gene ID" value="TuG1812G0100002286.01"/>
</dbReference>
<dbReference type="Pfam" id="PF00078">
    <property type="entry name" value="RVT_1"/>
    <property type="match status" value="1"/>
</dbReference>
<dbReference type="AlphaFoldDB" id="A0A8R7JZG9"/>
<dbReference type="InterPro" id="IPR043128">
    <property type="entry name" value="Rev_trsase/Diguanyl_cyclase"/>
</dbReference>
<dbReference type="Gene3D" id="3.30.70.270">
    <property type="match status" value="1"/>
</dbReference>
<evidence type="ECO:0000259" key="1">
    <source>
        <dbReference type="PROSITE" id="PS50878"/>
    </source>
</evidence>
<reference evidence="3" key="1">
    <citation type="journal article" date="2013" name="Nature">
        <title>Draft genome of the wheat A-genome progenitor Triticum urartu.</title>
        <authorList>
            <person name="Ling H.Q."/>
            <person name="Zhao S."/>
            <person name="Liu D."/>
            <person name="Wang J."/>
            <person name="Sun H."/>
            <person name="Zhang C."/>
            <person name="Fan H."/>
            <person name="Li D."/>
            <person name="Dong L."/>
            <person name="Tao Y."/>
            <person name="Gao C."/>
            <person name="Wu H."/>
            <person name="Li Y."/>
            <person name="Cui Y."/>
            <person name="Guo X."/>
            <person name="Zheng S."/>
            <person name="Wang B."/>
            <person name="Yu K."/>
            <person name="Liang Q."/>
            <person name="Yang W."/>
            <person name="Lou X."/>
            <person name="Chen J."/>
            <person name="Feng M."/>
            <person name="Jian J."/>
            <person name="Zhang X."/>
            <person name="Luo G."/>
            <person name="Jiang Y."/>
            <person name="Liu J."/>
            <person name="Wang Z."/>
            <person name="Sha Y."/>
            <person name="Zhang B."/>
            <person name="Wu H."/>
            <person name="Tang D."/>
            <person name="Shen Q."/>
            <person name="Xue P."/>
            <person name="Zou S."/>
            <person name="Wang X."/>
            <person name="Liu X."/>
            <person name="Wang F."/>
            <person name="Yang Y."/>
            <person name="An X."/>
            <person name="Dong Z."/>
            <person name="Zhang K."/>
            <person name="Zhang X."/>
            <person name="Luo M.C."/>
            <person name="Dvorak J."/>
            <person name="Tong Y."/>
            <person name="Wang J."/>
            <person name="Yang H."/>
            <person name="Li Z."/>
            <person name="Wang D."/>
            <person name="Zhang A."/>
            <person name="Wang J."/>
        </authorList>
    </citation>
    <scope>NUCLEOTIDE SEQUENCE</scope>
    <source>
        <strain evidence="3">cv. G1812</strain>
    </source>
</reference>
<reference evidence="2" key="2">
    <citation type="submission" date="2018-03" db="EMBL/GenBank/DDBJ databases">
        <title>The Triticum urartu genome reveals the dynamic nature of wheat genome evolution.</title>
        <authorList>
            <person name="Ling H."/>
            <person name="Ma B."/>
            <person name="Shi X."/>
            <person name="Liu H."/>
            <person name="Dong L."/>
            <person name="Sun H."/>
            <person name="Cao Y."/>
            <person name="Gao Q."/>
            <person name="Zheng S."/>
            <person name="Li Y."/>
            <person name="Yu Y."/>
            <person name="Du H."/>
            <person name="Qi M."/>
            <person name="Li Y."/>
            <person name="Yu H."/>
            <person name="Cui Y."/>
            <person name="Wang N."/>
            <person name="Chen C."/>
            <person name="Wu H."/>
            <person name="Zhao Y."/>
            <person name="Zhang J."/>
            <person name="Li Y."/>
            <person name="Zhou W."/>
            <person name="Zhang B."/>
            <person name="Hu W."/>
            <person name="Eijk M."/>
            <person name="Tang J."/>
            <person name="Witsenboer H."/>
            <person name="Zhao S."/>
            <person name="Li Z."/>
            <person name="Zhang A."/>
            <person name="Wang D."/>
            <person name="Liang C."/>
        </authorList>
    </citation>
    <scope>NUCLEOTIDE SEQUENCE [LARGE SCALE GENOMIC DNA]</scope>
    <source>
        <strain evidence="2">cv. G1812</strain>
    </source>
</reference>
<dbReference type="InterPro" id="IPR000477">
    <property type="entry name" value="RT_dom"/>
</dbReference>
<evidence type="ECO:0000313" key="2">
    <source>
        <dbReference type="EnsemblPlants" id="TuG1812G0100002286.01.T01.cds472995"/>
    </source>
</evidence>
<feature type="domain" description="Reverse transcriptase" evidence="1">
    <location>
        <begin position="1"/>
        <end position="67"/>
    </location>
</feature>
<evidence type="ECO:0000313" key="3">
    <source>
        <dbReference type="Proteomes" id="UP000015106"/>
    </source>
</evidence>
<name>A0A8R7JZG9_TRIUA</name>
<dbReference type="CDD" id="cd01647">
    <property type="entry name" value="RT_LTR"/>
    <property type="match status" value="1"/>
</dbReference>
<dbReference type="EnsemblPlants" id="TuG1812G0100002286.01.T01">
    <property type="protein sequence ID" value="TuG1812G0100002286.01.T01.cds472995"/>
    <property type="gene ID" value="TuG1812G0100002286.01"/>
</dbReference>
<organism evidence="2 3">
    <name type="scientific">Triticum urartu</name>
    <name type="common">Red wild einkorn</name>
    <name type="synonym">Crithodium urartu</name>
    <dbReference type="NCBI Taxonomy" id="4572"/>
    <lineage>
        <taxon>Eukaryota</taxon>
        <taxon>Viridiplantae</taxon>
        <taxon>Streptophyta</taxon>
        <taxon>Embryophyta</taxon>
        <taxon>Tracheophyta</taxon>
        <taxon>Spermatophyta</taxon>
        <taxon>Magnoliopsida</taxon>
        <taxon>Liliopsida</taxon>
        <taxon>Poales</taxon>
        <taxon>Poaceae</taxon>
        <taxon>BOP clade</taxon>
        <taxon>Pooideae</taxon>
        <taxon>Triticodae</taxon>
        <taxon>Triticeae</taxon>
        <taxon>Triticinae</taxon>
        <taxon>Triticum</taxon>
    </lineage>
</organism>